<dbReference type="AlphaFoldDB" id="A0AAV9J705"/>
<feature type="compositionally biased region" description="Basic and acidic residues" evidence="1">
    <location>
        <begin position="48"/>
        <end position="63"/>
    </location>
</feature>
<evidence type="ECO:0000256" key="1">
    <source>
        <dbReference type="SAM" id="MobiDB-lite"/>
    </source>
</evidence>
<dbReference type="EMBL" id="JAVFHQ010000062">
    <property type="protein sequence ID" value="KAK4540732.1"/>
    <property type="molecule type" value="Genomic_DNA"/>
</dbReference>
<comment type="caution">
    <text evidence="2">The sequence shown here is derived from an EMBL/GenBank/DDBJ whole genome shotgun (WGS) entry which is preliminary data.</text>
</comment>
<dbReference type="Proteomes" id="UP001324427">
    <property type="component" value="Unassembled WGS sequence"/>
</dbReference>
<keyword evidence="3" id="KW-1185">Reference proteome</keyword>
<organism evidence="2 3">
    <name type="scientific">Oleoguttula mirabilis</name>
    <dbReference type="NCBI Taxonomy" id="1507867"/>
    <lineage>
        <taxon>Eukaryota</taxon>
        <taxon>Fungi</taxon>
        <taxon>Dikarya</taxon>
        <taxon>Ascomycota</taxon>
        <taxon>Pezizomycotina</taxon>
        <taxon>Dothideomycetes</taxon>
        <taxon>Dothideomycetidae</taxon>
        <taxon>Mycosphaerellales</taxon>
        <taxon>Teratosphaeriaceae</taxon>
        <taxon>Oleoguttula</taxon>
    </lineage>
</organism>
<reference evidence="2 3" key="1">
    <citation type="submission" date="2021-11" db="EMBL/GenBank/DDBJ databases">
        <title>Black yeast isolated from Biological Soil Crust.</title>
        <authorList>
            <person name="Kurbessoian T."/>
        </authorList>
    </citation>
    <scope>NUCLEOTIDE SEQUENCE [LARGE SCALE GENOMIC DNA]</scope>
    <source>
        <strain evidence="2 3">CCFEE 5522</strain>
    </source>
</reference>
<evidence type="ECO:0000313" key="3">
    <source>
        <dbReference type="Proteomes" id="UP001324427"/>
    </source>
</evidence>
<evidence type="ECO:0000313" key="2">
    <source>
        <dbReference type="EMBL" id="KAK4540732.1"/>
    </source>
</evidence>
<protein>
    <submittedName>
        <fullName evidence="2">Uncharacterized protein</fullName>
    </submittedName>
</protein>
<feature type="region of interest" description="Disordered" evidence="1">
    <location>
        <begin position="40"/>
        <end position="66"/>
    </location>
</feature>
<accession>A0AAV9J705</accession>
<proteinExistence type="predicted"/>
<name>A0AAV9J705_9PEZI</name>
<sequence length="101" mass="11063">MFAAPPDDGYPASMEHAAVAGAPRTALLKWIEDLPEDERELGGTQAIRDAHHNPAGYADEHPMESPNDVEVALEPHLEAWDCFSCAAERTSRRLIEATPLD</sequence>
<gene>
    <name evidence="2" type="ORF">LTR36_008947</name>
</gene>